<proteinExistence type="predicted"/>
<evidence type="ECO:0000256" key="2">
    <source>
        <dbReference type="ARBA" id="ARBA00022840"/>
    </source>
</evidence>
<gene>
    <name evidence="4" type="ORF">J2S44_000369</name>
</gene>
<dbReference type="PANTHER" id="PTHR16305">
    <property type="entry name" value="TESTICULAR SOLUBLE ADENYLYL CYCLASE"/>
    <property type="match status" value="1"/>
</dbReference>
<keyword evidence="2" id="KW-0067">ATP-binding</keyword>
<dbReference type="Pfam" id="PF13191">
    <property type="entry name" value="AAA_16"/>
    <property type="match status" value="1"/>
</dbReference>
<keyword evidence="1" id="KW-0547">Nucleotide-binding</keyword>
<dbReference type="PROSITE" id="PS50043">
    <property type="entry name" value="HTH_LUXR_2"/>
    <property type="match status" value="1"/>
</dbReference>
<dbReference type="GO" id="GO:0006355">
    <property type="term" value="P:regulation of DNA-templated transcription"/>
    <property type="evidence" value="ECO:0007669"/>
    <property type="project" value="InterPro"/>
</dbReference>
<dbReference type="RefSeq" id="WP_310408371.1">
    <property type="nucleotide sequence ID" value="NZ_JAVDYC010000001.1"/>
</dbReference>
<reference evidence="4 5" key="1">
    <citation type="submission" date="2023-07" db="EMBL/GenBank/DDBJ databases">
        <title>Sequencing the genomes of 1000 actinobacteria strains.</title>
        <authorList>
            <person name="Klenk H.-P."/>
        </authorList>
    </citation>
    <scope>NUCLEOTIDE SEQUENCE [LARGE SCALE GENOMIC DNA]</scope>
    <source>
        <strain evidence="4 5">DSM 44711</strain>
    </source>
</reference>
<dbReference type="GO" id="GO:0003677">
    <property type="term" value="F:DNA binding"/>
    <property type="evidence" value="ECO:0007669"/>
    <property type="project" value="UniProtKB-KW"/>
</dbReference>
<evidence type="ECO:0000313" key="4">
    <source>
        <dbReference type="EMBL" id="MDR7320119.1"/>
    </source>
</evidence>
<dbReference type="InterPro" id="IPR016032">
    <property type="entry name" value="Sig_transdc_resp-reg_C-effctor"/>
</dbReference>
<evidence type="ECO:0000256" key="1">
    <source>
        <dbReference type="ARBA" id="ARBA00022741"/>
    </source>
</evidence>
<dbReference type="InterPro" id="IPR000792">
    <property type="entry name" value="Tscrpt_reg_LuxR_C"/>
</dbReference>
<keyword evidence="5" id="KW-1185">Reference proteome</keyword>
<dbReference type="GO" id="GO:0004016">
    <property type="term" value="F:adenylate cyclase activity"/>
    <property type="evidence" value="ECO:0007669"/>
    <property type="project" value="TreeGrafter"/>
</dbReference>
<dbReference type="GO" id="GO:0005524">
    <property type="term" value="F:ATP binding"/>
    <property type="evidence" value="ECO:0007669"/>
    <property type="project" value="UniProtKB-KW"/>
</dbReference>
<dbReference type="PRINTS" id="PR00038">
    <property type="entry name" value="HTHLUXR"/>
</dbReference>
<evidence type="ECO:0000259" key="3">
    <source>
        <dbReference type="PROSITE" id="PS50043"/>
    </source>
</evidence>
<organism evidence="4 5">
    <name type="scientific">Catenuloplanes niger</name>
    <dbReference type="NCBI Taxonomy" id="587534"/>
    <lineage>
        <taxon>Bacteria</taxon>
        <taxon>Bacillati</taxon>
        <taxon>Actinomycetota</taxon>
        <taxon>Actinomycetes</taxon>
        <taxon>Micromonosporales</taxon>
        <taxon>Micromonosporaceae</taxon>
        <taxon>Catenuloplanes</taxon>
    </lineage>
</organism>
<dbReference type="AlphaFoldDB" id="A0AAE3ZHL8"/>
<dbReference type="InterPro" id="IPR041664">
    <property type="entry name" value="AAA_16"/>
</dbReference>
<dbReference type="SUPFAM" id="SSF52540">
    <property type="entry name" value="P-loop containing nucleoside triphosphate hydrolases"/>
    <property type="match status" value="1"/>
</dbReference>
<dbReference type="InterPro" id="IPR027417">
    <property type="entry name" value="P-loop_NTPase"/>
</dbReference>
<feature type="domain" description="HTH luxR-type" evidence="3">
    <location>
        <begin position="856"/>
        <end position="921"/>
    </location>
</feature>
<comment type="caution">
    <text evidence="4">The sequence shown here is derived from an EMBL/GenBank/DDBJ whole genome shotgun (WGS) entry which is preliminary data.</text>
</comment>
<evidence type="ECO:0000313" key="5">
    <source>
        <dbReference type="Proteomes" id="UP001183629"/>
    </source>
</evidence>
<keyword evidence="4" id="KW-0238">DNA-binding</keyword>
<dbReference type="PROSITE" id="PS00622">
    <property type="entry name" value="HTH_LUXR_1"/>
    <property type="match status" value="1"/>
</dbReference>
<dbReference type="GO" id="GO:0005737">
    <property type="term" value="C:cytoplasm"/>
    <property type="evidence" value="ECO:0007669"/>
    <property type="project" value="TreeGrafter"/>
</dbReference>
<dbReference type="Gene3D" id="1.10.10.10">
    <property type="entry name" value="Winged helix-like DNA-binding domain superfamily/Winged helix DNA-binding domain"/>
    <property type="match status" value="1"/>
</dbReference>
<dbReference type="InterPro" id="IPR036388">
    <property type="entry name" value="WH-like_DNA-bd_sf"/>
</dbReference>
<dbReference type="EMBL" id="JAVDYC010000001">
    <property type="protein sequence ID" value="MDR7320119.1"/>
    <property type="molecule type" value="Genomic_DNA"/>
</dbReference>
<dbReference type="SUPFAM" id="SSF46894">
    <property type="entry name" value="C-terminal effector domain of the bipartite response regulators"/>
    <property type="match status" value="1"/>
</dbReference>
<protein>
    <submittedName>
        <fullName evidence="4">DNA-binding CsgD family transcriptional regulator</fullName>
    </submittedName>
</protein>
<dbReference type="CDD" id="cd06170">
    <property type="entry name" value="LuxR_C_like"/>
    <property type="match status" value="1"/>
</dbReference>
<sequence length="923" mass="98029">MPTAVPLLFGRSDEIALLERMTAAAAAGRGGALVIRGEPGIGKTALLDALEQTAVRHGLRVLRAAGTESESRLPYAAIHQLVHPLSARVGTLPAAHRDALRTAIGLAEGEPDVYAVARALLELVTDVAAAQPVALLLDDLHWLDRASLDVLGFVARRVSSEPVLAVGAARTVALDDPQRRAGLPETELSRLGGADAAALLDSRAPRLPRVVRQRLLAEAAGNPLALVELPATLAALPATPTEPPGTPAEPPGPLTGGALPLNHRLEAAFAARAAGLGRRATALLLVLAADTTVDLRRLLAAASETCGEETGLRDAQEAIDAGLIETAGASLRFRHPLMRSAVYQRAPVADRLDAHRALAGQLAAAPDRRLWHLAAAAIGTDEALAADLARYAERARARGATMSAVAALRRAGELTDAPRTARSLLLRAAELASEVGARHEVEQLLAGGDLTGLGPVEAARLTNVTEVVRYGRYRDALQRVRELTDIAVAAHRAGRPELSMQLLWRAASRCFFQATGPETASARAAIAALVDVAAPRPDDPQALAVLAYTVPEERGAEVLDRLRHATADGPDARRFLGSAALVLGDFARSCDWTDVAVADARAQGRLGVLPRLLGGSNWGRLWLGRWDTAHAELTEAHALARETGEAFYAVAAQTSIAAITAMRGDLGHATALLDEVADSPLAAGMRYIQVAVAQARGLVHLFRGEAQQAYATLAGTFDPADPSYHRYMRWWLVPDLLDAAVAAGRLDDARALIAGLDELAGRVRAPILLVAAEYAAVITGAAESMPDTGELGGWPLYRARLQLHLGRSARRRHRTQPARDLLRAARDTFDALGAGPWSEAARAELRATGEQSRRRVSAAREQLSPQELQIATLAARGLTNREIAERLFLSHRTVGSHLYRIYPKLGIARRAQLAEILDGTAQR</sequence>
<dbReference type="Pfam" id="PF00196">
    <property type="entry name" value="GerE"/>
    <property type="match status" value="1"/>
</dbReference>
<accession>A0AAE3ZHL8</accession>
<name>A0AAE3ZHL8_9ACTN</name>
<dbReference type="PANTHER" id="PTHR16305:SF35">
    <property type="entry name" value="TRANSCRIPTIONAL ACTIVATOR DOMAIN"/>
    <property type="match status" value="1"/>
</dbReference>
<dbReference type="Proteomes" id="UP001183629">
    <property type="component" value="Unassembled WGS sequence"/>
</dbReference>
<dbReference type="SMART" id="SM00421">
    <property type="entry name" value="HTH_LUXR"/>
    <property type="match status" value="1"/>
</dbReference>